<keyword evidence="2" id="KW-0002">3D-structure</keyword>
<reference evidence="2" key="2">
    <citation type="journal article" date="2017" name="Nat. Chem. Biol.">
        <title>Plasticity, dynamics, and inhibition of emerging tetracycline resistance enzymes.</title>
        <authorList>
            <person name="Park J."/>
            <person name="Gasparrini A.J."/>
            <person name="Reck M.R."/>
            <person name="Symister C.T."/>
            <person name="Elliott J.L."/>
            <person name="Vogel J.P."/>
            <person name="Wencewicz T.A."/>
            <person name="Dantas G."/>
            <person name="Tolia N.H."/>
        </authorList>
    </citation>
    <scope>X-RAY CRYSTALLOGRAPHY (1.85 ANGSTROMS) OF 1-387 IN COMPLEX WITH FAD</scope>
</reference>
<keyword evidence="2" id="KW-0547">Nucleotide-binding</keyword>
<dbReference type="PDB" id="5TUK">
    <property type="method" value="X-ray"/>
    <property type="resolution" value="1.85 A"/>
    <property type="chains" value="A/B/C/D=1-387"/>
</dbReference>
<protein>
    <submittedName>
        <fullName evidence="1">Tetracycline destructase Tet(51)</fullName>
    </submittedName>
</protein>
<proteinExistence type="evidence at protein level"/>
<evidence type="ECO:0007829" key="2">
    <source>
        <dbReference type="PDB" id="5TUK"/>
    </source>
</evidence>
<name>A0ACD6B8T7_9BACT</name>
<feature type="binding site" evidence="2">
    <location>
        <position position="14"/>
    </location>
    <ligand>
        <name>FAD</name>
        <dbReference type="ChEBI" id="CHEBI:57692"/>
    </ligand>
</feature>
<sequence>MPIINKILVIGAGIAGPAVCYWLRRFGFSPILVERCANLRKGGHAVDIRGVAIDLAKSMGIYKKICNMRTQVELGRYVDAEGNILHEEKGERFGFREGDDIEILRGDLVQILIDAMGDVPCHFNQWVESIKQRDNDVEVQFKDGRTELYDLVIGADGLHSTTRRMVFDKDEYKLTNLGAYFSAFSIPNYLNLNHTDVQFEANQKLISMASDKNPKIAITGFCFRAQNVLNNLRDENEQRRFLRDTFQDFGWETSKILELMSDSNDFYFDSFTQVKMKSWTKGRVALVGDAGYCASPFPGQGSNQALVGAYIFAGELKQAEGNYHRAFNRYNELLQPFVEANQKFGVLVNESFLVRDEVSKEVAEERSNKIMQEIKIVSNMISLPNYE</sequence>
<evidence type="ECO:0000313" key="1">
    <source>
        <dbReference type="EMBL" id="AKQ05895.1"/>
    </source>
</evidence>
<organism evidence="1">
    <name type="scientific">uncultured bacterium</name>
    <dbReference type="NCBI Taxonomy" id="77133"/>
    <lineage>
        <taxon>Bacteria</taxon>
        <taxon>environmental samples</taxon>
    </lineage>
</organism>
<keyword evidence="2" id="KW-0285">Flavoprotein</keyword>
<gene>
    <name evidence="1" type="primary">tet(51)</name>
</gene>
<feature type="binding site" evidence="2">
    <location>
        <position position="15"/>
    </location>
    <ligand>
        <name>FAD</name>
        <dbReference type="ChEBI" id="CHEBI:57692"/>
    </ligand>
</feature>
<feature type="binding site" evidence="2">
    <location>
        <position position="44"/>
    </location>
    <ligand>
        <name>FAD</name>
        <dbReference type="ChEBI" id="CHEBI:57692"/>
    </ligand>
</feature>
<accession>A0A0H4TFU4</accession>
<feature type="binding site" evidence="2">
    <location>
        <position position="40"/>
    </location>
    <ligand>
        <name>FAD</name>
        <dbReference type="ChEBI" id="CHEBI:57692"/>
    </ligand>
</feature>
<feature type="binding site" evidence="2">
    <location>
        <position position="105"/>
    </location>
    <ligand>
        <name>FAD</name>
        <dbReference type="ChEBI" id="CHEBI:57692"/>
    </ligand>
</feature>
<dbReference type="EMBL" id="KR857685">
    <property type="protein sequence ID" value="AKQ05895.1"/>
    <property type="molecule type" value="Genomic_DNA"/>
</dbReference>
<reference evidence="1" key="1">
    <citation type="journal article" date="2015" name="Chem. Biol.">
        <title>The Tetracycline Destructases: A Novel Family of Tetracycline-Inactivating Enzymes.</title>
        <authorList>
            <person name="Forsberg K.J."/>
            <person name="Patel S."/>
            <person name="Wencewicz T.A."/>
            <person name="Dantas G."/>
        </authorList>
    </citation>
    <scope>NUCLEOTIDE SEQUENCE</scope>
</reference>
<feature type="binding site" evidence="2">
    <location>
        <position position="289"/>
    </location>
    <ligand>
        <name>FAD</name>
        <dbReference type="ChEBI" id="CHEBI:57692"/>
    </ligand>
</feature>
<keyword evidence="2" id="KW-0274">FAD</keyword>
<accession>A0ACD6B8T7</accession>